<proteinExistence type="predicted"/>
<organism evidence="1 2">
    <name type="scientific">Marinomonas fungiae</name>
    <dbReference type="NCBI Taxonomy" id="1137284"/>
    <lineage>
        <taxon>Bacteria</taxon>
        <taxon>Pseudomonadati</taxon>
        <taxon>Pseudomonadota</taxon>
        <taxon>Gammaproteobacteria</taxon>
        <taxon>Oceanospirillales</taxon>
        <taxon>Oceanospirillaceae</taxon>
        <taxon>Marinomonas</taxon>
    </lineage>
</organism>
<evidence type="ECO:0000313" key="1">
    <source>
        <dbReference type="EMBL" id="CUB06631.1"/>
    </source>
</evidence>
<dbReference type="EMBL" id="CYHG01000020">
    <property type="protein sequence ID" value="CUB06631.1"/>
    <property type="molecule type" value="Genomic_DNA"/>
</dbReference>
<gene>
    <name evidence="1" type="ORF">Ga0061065_12016</name>
</gene>
<accession>A0A0K6IU43</accession>
<sequence>MQDKTNYNQKTKVEKKEKKKKPFWKLIWTVVRIAEWVWRLIDFFENPES</sequence>
<dbReference type="RefSeq" id="WP_156085543.1">
    <property type="nucleotide sequence ID" value="NZ_CYHG01000020.1"/>
</dbReference>
<dbReference type="Proteomes" id="UP000182769">
    <property type="component" value="Unassembled WGS sequence"/>
</dbReference>
<name>A0A0K6IU43_9GAMM</name>
<dbReference type="STRING" id="1137284.GCA_001418205_03683"/>
<reference evidence="2" key="1">
    <citation type="submission" date="2015-08" db="EMBL/GenBank/DDBJ databases">
        <authorList>
            <person name="Varghese N."/>
        </authorList>
    </citation>
    <scope>NUCLEOTIDE SEQUENCE [LARGE SCALE GENOMIC DNA]</scope>
    <source>
        <strain evidence="2">JCM 18476</strain>
    </source>
</reference>
<protein>
    <submittedName>
        <fullName evidence="1">Uncharacterized protein</fullName>
    </submittedName>
</protein>
<keyword evidence="2" id="KW-1185">Reference proteome</keyword>
<dbReference type="AlphaFoldDB" id="A0A0K6IU43"/>
<evidence type="ECO:0000313" key="2">
    <source>
        <dbReference type="Proteomes" id="UP000182769"/>
    </source>
</evidence>